<dbReference type="Proteomes" id="UP001527925">
    <property type="component" value="Unassembled WGS sequence"/>
</dbReference>
<evidence type="ECO:0000259" key="1">
    <source>
        <dbReference type="Pfam" id="PF25342"/>
    </source>
</evidence>
<dbReference type="EMBL" id="JADGIZ020000017">
    <property type="protein sequence ID" value="KAL2916277.1"/>
    <property type="molecule type" value="Genomic_DNA"/>
</dbReference>
<dbReference type="InterPro" id="IPR057589">
    <property type="entry name" value="GT_PLOD"/>
</dbReference>
<organism evidence="2 3">
    <name type="scientific">Polyrhizophydium stewartii</name>
    <dbReference type="NCBI Taxonomy" id="2732419"/>
    <lineage>
        <taxon>Eukaryota</taxon>
        <taxon>Fungi</taxon>
        <taxon>Fungi incertae sedis</taxon>
        <taxon>Chytridiomycota</taxon>
        <taxon>Chytridiomycota incertae sedis</taxon>
        <taxon>Chytridiomycetes</taxon>
        <taxon>Rhizophydiales</taxon>
        <taxon>Rhizophydiales incertae sedis</taxon>
        <taxon>Polyrhizophydium</taxon>
    </lineage>
</organism>
<keyword evidence="3" id="KW-1185">Reference proteome</keyword>
<accession>A0ABR4N9V1</accession>
<gene>
    <name evidence="2" type="ORF">HK105_204033</name>
</gene>
<dbReference type="Pfam" id="PF25342">
    <property type="entry name" value="GT_PLOD"/>
    <property type="match status" value="1"/>
</dbReference>
<reference evidence="2 3" key="1">
    <citation type="submission" date="2023-09" db="EMBL/GenBank/DDBJ databases">
        <title>Pangenome analysis of Batrachochytrium dendrobatidis and related Chytrids.</title>
        <authorList>
            <person name="Yacoub M.N."/>
            <person name="Stajich J.E."/>
            <person name="James T.Y."/>
        </authorList>
    </citation>
    <scope>NUCLEOTIDE SEQUENCE [LARGE SCALE GENOMIC DNA]</scope>
    <source>
        <strain evidence="2 3">JEL0888</strain>
    </source>
</reference>
<protein>
    <recommendedName>
        <fullName evidence="1">PLOD1-3-like GT domain-containing protein</fullName>
    </recommendedName>
</protein>
<dbReference type="CDD" id="cd22997">
    <property type="entry name" value="GT_LH"/>
    <property type="match status" value="1"/>
</dbReference>
<name>A0ABR4N9V1_9FUNG</name>
<evidence type="ECO:0000313" key="3">
    <source>
        <dbReference type="Proteomes" id="UP001527925"/>
    </source>
</evidence>
<evidence type="ECO:0000313" key="2">
    <source>
        <dbReference type="EMBL" id="KAL2916277.1"/>
    </source>
</evidence>
<proteinExistence type="predicted"/>
<comment type="caution">
    <text evidence="2">The sequence shown here is derived from an EMBL/GenBank/DDBJ whole genome shotgun (WGS) entry which is preliminary data.</text>
</comment>
<sequence length="376" mass="42173">MFVQMPYAFVPPPDINEPGLSAVIAEAPALNGTSGDFSEDKLLPNGLLKRRLSYCNYVWLDLWRMSRTASLVKPRFNTTSTADCPIEWITYTSTCNVGTRRLTQQLATHDIPLTVFGIGHRWRRQWGLRMRVLHDYLATIPAERLIIWSDADDVMLMPGVDIDHIIAAFNTLVRQRAGPLVFLAAEKACFPRGDWSRNYTDPADVAPGGKGPSPFKYLNAGLMIGQAGHIAEMLRLAYMGDCIDDQLQLTTAFLRPILWWQDLRTGRFRYALSTPPHSPGWEERNRARGIPAHARPLVGLDHWNDLLAALYDVRMRDLVVQADRGRIVVRATGGAPAIVHQNGDKLENSVLEQLAVVLGLPFDFSGVHNRQLELES</sequence>
<feature type="domain" description="PLOD1-3-like GT" evidence="1">
    <location>
        <begin position="89"/>
        <end position="255"/>
    </location>
</feature>